<sequence>MSDQHQELREYELEDYTLKTGFSSYEDANIYASENNGELVEVAFKDGNDNPQISSEANLIADKKYFHASAGSEYRFIHSTDAEFQEFAGKIHEKDVEARTSSPEEQYFADFKLETAEDPVLVLKNGEFESITTRERAKYLKHANVYEIAVKQMK</sequence>
<proteinExistence type="predicted"/>
<keyword evidence="2" id="KW-1185">Reference proteome</keyword>
<accession>A0A8J8G6E0</accession>
<protein>
    <submittedName>
        <fullName evidence="1">Uncharacterized protein</fullName>
    </submittedName>
</protein>
<reference evidence="1" key="1">
    <citation type="submission" date="2020-05" db="EMBL/GenBank/DDBJ databases">
        <title>Genomic Encyclopedia of Type Strains, Phase IV (KMG-V): Genome sequencing to study the core and pangenomes of soil and plant-associated prokaryotes.</title>
        <authorList>
            <person name="Whitman W."/>
        </authorList>
    </citation>
    <scope>NUCLEOTIDE SEQUENCE</scope>
    <source>
        <strain evidence="1">16F</strain>
    </source>
</reference>
<comment type="caution">
    <text evidence="1">The sequence shown here is derived from an EMBL/GenBank/DDBJ whole genome shotgun (WGS) entry which is preliminary data.</text>
</comment>
<evidence type="ECO:0000313" key="1">
    <source>
        <dbReference type="EMBL" id="NRS92338.1"/>
    </source>
</evidence>
<organism evidence="1 2">
    <name type="scientific">Frigoriflavimonas asaccharolytica</name>
    <dbReference type="NCBI Taxonomy" id="2735899"/>
    <lineage>
        <taxon>Bacteria</taxon>
        <taxon>Pseudomonadati</taxon>
        <taxon>Bacteroidota</taxon>
        <taxon>Flavobacteriia</taxon>
        <taxon>Flavobacteriales</taxon>
        <taxon>Weeksellaceae</taxon>
        <taxon>Frigoriflavimonas</taxon>
    </lineage>
</organism>
<dbReference type="RefSeq" id="WP_173778948.1">
    <property type="nucleotide sequence ID" value="NZ_JABSNO010000008.1"/>
</dbReference>
<dbReference type="Proteomes" id="UP000610746">
    <property type="component" value="Unassembled WGS sequence"/>
</dbReference>
<name>A0A8J8G6E0_9FLAO</name>
<dbReference type="AlphaFoldDB" id="A0A8J8G6E0"/>
<gene>
    <name evidence="1" type="ORF">HNQ03_001406</name>
</gene>
<dbReference type="EMBL" id="JABSNO010000008">
    <property type="protein sequence ID" value="NRS92338.1"/>
    <property type="molecule type" value="Genomic_DNA"/>
</dbReference>
<evidence type="ECO:0000313" key="2">
    <source>
        <dbReference type="Proteomes" id="UP000610746"/>
    </source>
</evidence>